<dbReference type="AlphaFoldDB" id="A0A6N1MU00"/>
<evidence type="ECO:0000313" key="1">
    <source>
        <dbReference type="EMBL" id="QKU21227.1"/>
    </source>
</evidence>
<name>A0A6N1MU00_ACILW</name>
<accession>A0A6N1MU00</accession>
<organism evidence="1 2">
    <name type="scientific">Acinetobacter lwoffii</name>
    <dbReference type="NCBI Taxonomy" id="28090"/>
    <lineage>
        <taxon>Bacteria</taxon>
        <taxon>Pseudomonadati</taxon>
        <taxon>Pseudomonadota</taxon>
        <taxon>Gammaproteobacteria</taxon>
        <taxon>Moraxellales</taxon>
        <taxon>Moraxellaceae</taxon>
        <taxon>Acinetobacter</taxon>
    </lineage>
</organism>
<gene>
    <name evidence="1" type="ORF">FOB19_07285</name>
</gene>
<proteinExistence type="predicted"/>
<sequence>MMNYSSSRILTSMHPSIRHLNIRNVAKIVASKIICNTQLQLQYNPDFCRQLGVSTYLNTHIGLAYFIDDRYFDHYGLQPENLINFSDVYAQLLHDFYEFSGYQPDQL</sequence>
<dbReference type="RefSeq" id="WP_114837261.1">
    <property type="nucleotide sequence ID" value="NZ_CP054803.1"/>
</dbReference>
<protein>
    <submittedName>
        <fullName evidence="1">Uncharacterized protein</fullName>
    </submittedName>
</protein>
<dbReference type="Proteomes" id="UP000509126">
    <property type="component" value="Chromosome"/>
</dbReference>
<evidence type="ECO:0000313" key="2">
    <source>
        <dbReference type="Proteomes" id="UP000509126"/>
    </source>
</evidence>
<reference evidence="1 2" key="1">
    <citation type="submission" date="2019-11" db="EMBL/GenBank/DDBJ databases">
        <title>FDA dAtabase for Regulatory Grade micrObial Sequences (FDA-ARGOS): Supporting development and validation of Infectious Disease Dx tests.</title>
        <authorList>
            <person name="Patel R."/>
            <person name="Rucinski S."/>
            <person name="Tallon L."/>
            <person name="Sadzewicz L."/>
            <person name="Vavikolanu K."/>
            <person name="Mehta A."/>
            <person name="Aluvathingal J."/>
            <person name="Nadendla S."/>
            <person name="Nandy P."/>
            <person name="Geyer C."/>
            <person name="Yan Y."/>
            <person name="Sichtig H."/>
        </authorList>
    </citation>
    <scope>NUCLEOTIDE SEQUENCE [LARGE SCALE GENOMIC DNA]</scope>
    <source>
        <strain evidence="1 2">FDAARGOS_557</strain>
    </source>
</reference>
<dbReference type="EMBL" id="CP054803">
    <property type="protein sequence ID" value="QKU21227.1"/>
    <property type="molecule type" value="Genomic_DNA"/>
</dbReference>